<dbReference type="GO" id="GO:0003729">
    <property type="term" value="F:mRNA binding"/>
    <property type="evidence" value="ECO:0000318"/>
    <property type="project" value="GO_Central"/>
</dbReference>
<dbReference type="EMBL" id="KK198761">
    <property type="protein sequence ID" value="KCW56659.1"/>
    <property type="molecule type" value="Genomic_DNA"/>
</dbReference>
<evidence type="ECO:0000256" key="3">
    <source>
        <dbReference type="SAM" id="MobiDB-lite"/>
    </source>
</evidence>
<dbReference type="AlphaFoldDB" id="A0A059ASB1"/>
<evidence type="ECO:0000313" key="5">
    <source>
        <dbReference type="EMBL" id="KCW56659.1"/>
    </source>
</evidence>
<dbReference type="FunFam" id="3.30.70.330:FF:000816">
    <property type="entry name" value="Heterogeneous nuclear ribonucleoprotein Q"/>
    <property type="match status" value="1"/>
</dbReference>
<keyword evidence="1 2" id="KW-0694">RNA-binding</keyword>
<feature type="region of interest" description="Disordered" evidence="3">
    <location>
        <begin position="307"/>
        <end position="357"/>
    </location>
</feature>
<reference evidence="5" key="1">
    <citation type="submission" date="2013-07" db="EMBL/GenBank/DDBJ databases">
        <title>The genome of Eucalyptus grandis.</title>
        <authorList>
            <person name="Schmutz J."/>
            <person name="Hayes R."/>
            <person name="Myburg A."/>
            <person name="Tuskan G."/>
            <person name="Grattapaglia D."/>
            <person name="Rokhsar D.S."/>
        </authorList>
    </citation>
    <scope>NUCLEOTIDE SEQUENCE</scope>
    <source>
        <tissue evidence="5">Leaf extractions</tissue>
    </source>
</reference>
<dbReference type="SUPFAM" id="SSF54928">
    <property type="entry name" value="RNA-binding domain, RBD"/>
    <property type="match status" value="2"/>
</dbReference>
<feature type="domain" description="RRM" evidence="4">
    <location>
        <begin position="459"/>
        <end position="544"/>
    </location>
</feature>
<feature type="region of interest" description="Disordered" evidence="3">
    <location>
        <begin position="639"/>
        <end position="662"/>
    </location>
</feature>
<feature type="compositionally biased region" description="Basic residues" evidence="3">
    <location>
        <begin position="716"/>
        <end position="727"/>
    </location>
</feature>
<protein>
    <recommendedName>
        <fullName evidence="4">RRM domain-containing protein</fullName>
    </recommendedName>
</protein>
<dbReference type="OrthoDB" id="3800936at2759"/>
<evidence type="ECO:0000256" key="1">
    <source>
        <dbReference type="ARBA" id="ARBA00022884"/>
    </source>
</evidence>
<dbReference type="PANTHER" id="PTHR21245">
    <property type="entry name" value="HETEROGENEOUS NUCLEAR RIBONUCLEOPROTEIN"/>
    <property type="match status" value="1"/>
</dbReference>
<name>A0A059ASB1_EUCGR</name>
<dbReference type="SMART" id="SM00360">
    <property type="entry name" value="RRM"/>
    <property type="match status" value="3"/>
</dbReference>
<proteinExistence type="predicted"/>
<feature type="compositionally biased region" description="Gly residues" evidence="3">
    <location>
        <begin position="649"/>
        <end position="660"/>
    </location>
</feature>
<dbReference type="Gramene" id="KCW56659">
    <property type="protein sequence ID" value="KCW56659"/>
    <property type="gene ID" value="EUGRSUZ_I02363"/>
</dbReference>
<dbReference type="FunFam" id="3.30.70.330:FF:000187">
    <property type="entry name" value="Heterogeneous nuclear ribonucleoprotein Q"/>
    <property type="match status" value="1"/>
</dbReference>
<sequence length="878" mass="97428">MRTRNADAPRPAAPRRTPRVRKPAGKAGPGPAPSSDPGDAAAGSATPQAVETRRVAAARARQGRKAASAADRNEDSDPAAEPSRAEEVGESADAAAEVTLVTKVGTTPKSTGRKTAGRTKSPASAKALSLQMPKSPESVEVPVEETLEEIVVLADAHCEDDNTKVECVSKHAEEPSGEEKSDLAIIEPLEDVFEPVGKEQALLQVEKSAIEDGGHLVDNVKSPLANFTVFEEKEQMQVEAEIAPPLGDEDSLKEEINAEATSKPSDDHEVYEVKRVEEVIEKRDVLVGNNARSGEKSQNMQENVQEKFQGDFFQTRNDDYGDDDESMEEYGDRLDFGEPGEEDIGEDDGDEPAEEGNALEEEHKELSLIAKEQKIKKEHEIFVGGLDRDAVEEDVRRVFERIGEIVEIRLHKDFSTNKNKGFAFVKFANKEHAKRALAEMKNPVIRGKRCGTAPSEDNDILFLGNICNTWTKEAINQKLKEYGVQGVESITLVPDAQREGLSRGFAFLEFSCHTDAMLAYKRLQKPDVVFGHSERTAKVAFAEPLRDPDPEVMAQVKSVFIDGLPPYWDEERVREQFKTFGEIVRVVLARNMSTAKRKDFGFVDFSSHEAAVACVDGINTSELGDANTKVKVRARLSNPRPKTQAVKGGMSGGFRIGRGSVGNNRHGRGFGWGGHSYNRGDHHSWGFHQRGRSQSSRMRFSYDHEFDNPHLDFHRRQSSGRGGRRGISRAGHYMSGHHAPVGPSSRPPIDRSWHGYPDRGPGMHLPSRRLPYSPEEQYNRHFEGRQFDDPYFYDSGAHGLKRPFPMTDQYADYMEPSRVRPRFDYMDSSLPLCGSVYHDAFGVGSGPYPHDHYGSDYGGGPYPSYYGDDRSYGGGYYH</sequence>
<dbReference type="Gene3D" id="3.30.70.330">
    <property type="match status" value="3"/>
</dbReference>
<feature type="compositionally biased region" description="Low complexity" evidence="3">
    <location>
        <begin position="33"/>
        <end position="45"/>
    </location>
</feature>
<dbReference type="InterPro" id="IPR012677">
    <property type="entry name" value="Nucleotide-bd_a/b_plait_sf"/>
</dbReference>
<dbReference type="OMA" id="CHTDAML"/>
<dbReference type="InterPro" id="IPR000504">
    <property type="entry name" value="RRM_dom"/>
</dbReference>
<accession>A0A059ASB1</accession>
<dbReference type="InterPro" id="IPR035979">
    <property type="entry name" value="RBD_domain_sf"/>
</dbReference>
<evidence type="ECO:0000259" key="4">
    <source>
        <dbReference type="PROSITE" id="PS50102"/>
    </source>
</evidence>
<dbReference type="GO" id="GO:0005634">
    <property type="term" value="C:nucleus"/>
    <property type="evidence" value="ECO:0000318"/>
    <property type="project" value="GO_Central"/>
</dbReference>
<feature type="compositionally biased region" description="Acidic residues" evidence="3">
    <location>
        <begin position="320"/>
        <end position="329"/>
    </location>
</feature>
<evidence type="ECO:0000256" key="2">
    <source>
        <dbReference type="PROSITE-ProRule" id="PRU00176"/>
    </source>
</evidence>
<feature type="region of interest" description="Disordered" evidence="3">
    <location>
        <begin position="1"/>
        <end position="141"/>
    </location>
</feature>
<gene>
    <name evidence="5" type="ORF">EUGRSUZ_I02363</name>
</gene>
<feature type="compositionally biased region" description="Acidic residues" evidence="3">
    <location>
        <begin position="338"/>
        <end position="357"/>
    </location>
</feature>
<dbReference type="PROSITE" id="PS50102">
    <property type="entry name" value="RRM"/>
    <property type="match status" value="3"/>
</dbReference>
<dbReference type="eggNOG" id="KOG0117">
    <property type="taxonomic scope" value="Eukaryota"/>
</dbReference>
<organism evidence="5">
    <name type="scientific">Eucalyptus grandis</name>
    <name type="common">Flooded gum</name>
    <dbReference type="NCBI Taxonomy" id="71139"/>
    <lineage>
        <taxon>Eukaryota</taxon>
        <taxon>Viridiplantae</taxon>
        <taxon>Streptophyta</taxon>
        <taxon>Embryophyta</taxon>
        <taxon>Tracheophyta</taxon>
        <taxon>Spermatophyta</taxon>
        <taxon>Magnoliopsida</taxon>
        <taxon>eudicotyledons</taxon>
        <taxon>Gunneridae</taxon>
        <taxon>Pentapetalae</taxon>
        <taxon>rosids</taxon>
        <taxon>malvids</taxon>
        <taxon>Myrtales</taxon>
        <taxon>Myrtaceae</taxon>
        <taxon>Myrtoideae</taxon>
        <taxon>Eucalypteae</taxon>
        <taxon>Eucalyptus</taxon>
    </lineage>
</organism>
<dbReference type="InParanoid" id="A0A059ASB1"/>
<dbReference type="KEGG" id="egr:104419671"/>
<feature type="region of interest" description="Disordered" evidence="3">
    <location>
        <begin position="711"/>
        <end position="770"/>
    </location>
</feature>
<dbReference type="Pfam" id="PF00076">
    <property type="entry name" value="RRM_1"/>
    <property type="match status" value="3"/>
</dbReference>
<dbReference type="STRING" id="71139.A0A059ASB1"/>
<feature type="domain" description="RRM" evidence="4">
    <location>
        <begin position="557"/>
        <end position="637"/>
    </location>
</feature>
<feature type="compositionally biased region" description="Basic and acidic residues" evidence="3">
    <location>
        <begin position="748"/>
        <end position="757"/>
    </location>
</feature>
<feature type="compositionally biased region" description="Low complexity" evidence="3">
    <location>
        <begin position="55"/>
        <end position="70"/>
    </location>
</feature>
<dbReference type="CDD" id="cd00590">
    <property type="entry name" value="RRM_SF"/>
    <property type="match status" value="3"/>
</dbReference>
<feature type="domain" description="RRM" evidence="4">
    <location>
        <begin position="379"/>
        <end position="457"/>
    </location>
</feature>